<protein>
    <submittedName>
        <fullName evidence="2">Uncharacterized protein</fullName>
    </submittedName>
</protein>
<feature type="non-terminal residue" evidence="2">
    <location>
        <position position="1"/>
    </location>
</feature>
<dbReference type="EMBL" id="KN818559">
    <property type="protein sequence ID" value="KIL55148.1"/>
    <property type="molecule type" value="Genomic_DNA"/>
</dbReference>
<keyword evidence="3" id="KW-1185">Reference proteome</keyword>
<evidence type="ECO:0000313" key="2">
    <source>
        <dbReference type="EMBL" id="KIL55148.1"/>
    </source>
</evidence>
<dbReference type="Proteomes" id="UP000054549">
    <property type="component" value="Unassembled WGS sequence"/>
</dbReference>
<feature type="region of interest" description="Disordered" evidence="1">
    <location>
        <begin position="142"/>
        <end position="183"/>
    </location>
</feature>
<proteinExistence type="predicted"/>
<sequence length="217" mass="22774">PETQKCVKCATSLHKTFCTFDVPVGPHPKAGPRGRCNFCAKNKYGCSNGTQKYDDAVLHTLPPPGDEEETLGGPATSTRSKRKTAGGSAVPEPEAEVAPTKKAKTVPKMTPTPAASGAGCGRVVVHLPSVSSLARTHSLASSARDSSVGSSSNIFAPPSPSPSLLEVPRTLSPTSSAHLDRNQRSELLTALRGALTGIRTVEDNLRKLEHWCLPAES</sequence>
<gene>
    <name evidence="2" type="ORF">M378DRAFT_18198</name>
</gene>
<evidence type="ECO:0000256" key="1">
    <source>
        <dbReference type="SAM" id="MobiDB-lite"/>
    </source>
</evidence>
<dbReference type="InParanoid" id="A0A0C2WGC4"/>
<accession>A0A0C2WGC4</accession>
<name>A0A0C2WGC4_AMAMK</name>
<reference evidence="2 3" key="1">
    <citation type="submission" date="2014-04" db="EMBL/GenBank/DDBJ databases">
        <title>Evolutionary Origins and Diversification of the Mycorrhizal Mutualists.</title>
        <authorList>
            <consortium name="DOE Joint Genome Institute"/>
            <consortium name="Mycorrhizal Genomics Consortium"/>
            <person name="Kohler A."/>
            <person name="Kuo A."/>
            <person name="Nagy L.G."/>
            <person name="Floudas D."/>
            <person name="Copeland A."/>
            <person name="Barry K.W."/>
            <person name="Cichocki N."/>
            <person name="Veneault-Fourrey C."/>
            <person name="LaButti K."/>
            <person name="Lindquist E.A."/>
            <person name="Lipzen A."/>
            <person name="Lundell T."/>
            <person name="Morin E."/>
            <person name="Murat C."/>
            <person name="Riley R."/>
            <person name="Ohm R."/>
            <person name="Sun H."/>
            <person name="Tunlid A."/>
            <person name="Henrissat B."/>
            <person name="Grigoriev I.V."/>
            <person name="Hibbett D.S."/>
            <person name="Martin F."/>
        </authorList>
    </citation>
    <scope>NUCLEOTIDE SEQUENCE [LARGE SCALE GENOMIC DNA]</scope>
    <source>
        <strain evidence="2 3">Koide BX008</strain>
    </source>
</reference>
<evidence type="ECO:0000313" key="3">
    <source>
        <dbReference type="Proteomes" id="UP000054549"/>
    </source>
</evidence>
<feature type="compositionally biased region" description="Low complexity" evidence="1">
    <location>
        <begin position="142"/>
        <end position="152"/>
    </location>
</feature>
<dbReference type="HOGENOM" id="CLU_1274899_0_0_1"/>
<organism evidence="2 3">
    <name type="scientific">Amanita muscaria (strain Koide BX008)</name>
    <dbReference type="NCBI Taxonomy" id="946122"/>
    <lineage>
        <taxon>Eukaryota</taxon>
        <taxon>Fungi</taxon>
        <taxon>Dikarya</taxon>
        <taxon>Basidiomycota</taxon>
        <taxon>Agaricomycotina</taxon>
        <taxon>Agaricomycetes</taxon>
        <taxon>Agaricomycetidae</taxon>
        <taxon>Agaricales</taxon>
        <taxon>Pluteineae</taxon>
        <taxon>Amanitaceae</taxon>
        <taxon>Amanita</taxon>
    </lineage>
</organism>
<feature type="region of interest" description="Disordered" evidence="1">
    <location>
        <begin position="59"/>
        <end position="118"/>
    </location>
</feature>
<dbReference type="AlphaFoldDB" id="A0A0C2WGC4"/>